<evidence type="ECO:0000256" key="5">
    <source>
        <dbReference type="ARBA" id="ARBA00023242"/>
    </source>
</evidence>
<keyword evidence="2" id="KW-0479">Metal-binding</keyword>
<feature type="compositionally biased region" description="Basic and acidic residues" evidence="7">
    <location>
        <begin position="594"/>
        <end position="610"/>
    </location>
</feature>
<feature type="region of interest" description="Disordered" evidence="7">
    <location>
        <begin position="1089"/>
        <end position="1207"/>
    </location>
</feature>
<feature type="compositionally biased region" description="Acidic residues" evidence="7">
    <location>
        <begin position="1482"/>
        <end position="1503"/>
    </location>
</feature>
<feature type="compositionally biased region" description="Acidic residues" evidence="7">
    <location>
        <begin position="1401"/>
        <end position="1417"/>
    </location>
</feature>
<feature type="compositionally biased region" description="Acidic residues" evidence="7">
    <location>
        <begin position="349"/>
        <end position="402"/>
    </location>
</feature>
<dbReference type="GO" id="GO:0008270">
    <property type="term" value="F:zinc ion binding"/>
    <property type="evidence" value="ECO:0007669"/>
    <property type="project" value="UniProtKB-KW"/>
</dbReference>
<dbReference type="GO" id="GO:0140566">
    <property type="term" value="F:histone reader activity"/>
    <property type="evidence" value="ECO:0007669"/>
    <property type="project" value="EnsemblMetazoa"/>
</dbReference>
<dbReference type="PROSITE" id="PS50827">
    <property type="entry name" value="DDT"/>
    <property type="match status" value="1"/>
</dbReference>
<comment type="subcellular location">
    <subcellularLocation>
        <location evidence="1">Nucleus</location>
    </subcellularLocation>
</comment>
<feature type="compositionally biased region" description="Basic and acidic residues" evidence="7">
    <location>
        <begin position="2340"/>
        <end position="2357"/>
    </location>
</feature>
<accession>B4IFM6</accession>
<feature type="compositionally biased region" description="Polar residues" evidence="7">
    <location>
        <begin position="2448"/>
        <end position="2457"/>
    </location>
</feature>
<dbReference type="InterPro" id="IPR013083">
    <property type="entry name" value="Znf_RING/FYVE/PHD"/>
</dbReference>
<feature type="compositionally biased region" description="Polar residues" evidence="7">
    <location>
        <begin position="1730"/>
        <end position="1757"/>
    </location>
</feature>
<feature type="compositionally biased region" description="Basic and acidic residues" evidence="7">
    <location>
        <begin position="624"/>
        <end position="638"/>
    </location>
</feature>
<feature type="compositionally biased region" description="Basic and acidic residues" evidence="7">
    <location>
        <begin position="1585"/>
        <end position="1595"/>
    </location>
</feature>
<feature type="compositionally biased region" description="Low complexity" evidence="7">
    <location>
        <begin position="1163"/>
        <end position="1184"/>
    </location>
</feature>
<dbReference type="PANTHER" id="PTHR14296">
    <property type="entry name" value="REMODELING AND SPACING FACTOR 1"/>
    <property type="match status" value="1"/>
</dbReference>
<dbReference type="PROSITE" id="PS50016">
    <property type="entry name" value="ZF_PHD_2"/>
    <property type="match status" value="1"/>
</dbReference>
<dbReference type="GO" id="GO:0031507">
    <property type="term" value="P:heterochromatin formation"/>
    <property type="evidence" value="ECO:0007669"/>
    <property type="project" value="EnsemblMetazoa"/>
</dbReference>
<feature type="region of interest" description="Disordered" evidence="7">
    <location>
        <begin position="1876"/>
        <end position="1979"/>
    </location>
</feature>
<dbReference type="OMA" id="LMHDMHR"/>
<feature type="compositionally biased region" description="Polar residues" evidence="7">
    <location>
        <begin position="844"/>
        <end position="858"/>
    </location>
</feature>
<dbReference type="GO" id="GO:0045892">
    <property type="term" value="P:negative regulation of DNA-templated transcription"/>
    <property type="evidence" value="ECO:0007669"/>
    <property type="project" value="TreeGrafter"/>
</dbReference>
<dbReference type="SMR" id="B4IFM6"/>
<evidence type="ECO:0000256" key="4">
    <source>
        <dbReference type="ARBA" id="ARBA00022833"/>
    </source>
</evidence>
<dbReference type="HOGENOM" id="CLU_227472_0_0_1"/>
<feature type="region of interest" description="Disordered" evidence="7">
    <location>
        <begin position="225"/>
        <end position="408"/>
    </location>
</feature>
<dbReference type="SMART" id="SM00249">
    <property type="entry name" value="PHD"/>
    <property type="match status" value="1"/>
</dbReference>
<dbReference type="GO" id="GO:0042393">
    <property type="term" value="F:histone binding"/>
    <property type="evidence" value="ECO:0007669"/>
    <property type="project" value="TreeGrafter"/>
</dbReference>
<keyword evidence="4" id="KW-0862">Zinc</keyword>
<feature type="compositionally biased region" description="Basic and acidic residues" evidence="7">
    <location>
        <begin position="767"/>
        <end position="828"/>
    </location>
</feature>
<feature type="compositionally biased region" description="Basic residues" evidence="7">
    <location>
        <begin position="829"/>
        <end position="839"/>
    </location>
</feature>
<dbReference type="EMBL" id="CH480833">
    <property type="protein sequence ID" value="EDW46448.1"/>
    <property type="molecule type" value="Genomic_DNA"/>
</dbReference>
<keyword evidence="3 6" id="KW-0863">Zinc-finger</keyword>
<dbReference type="InterPro" id="IPR011011">
    <property type="entry name" value="Znf_FYVE_PHD"/>
</dbReference>
<feature type="compositionally biased region" description="Basic and acidic residues" evidence="7">
    <location>
        <begin position="2481"/>
        <end position="2503"/>
    </location>
</feature>
<feature type="compositionally biased region" description="Acidic residues" evidence="7">
    <location>
        <begin position="939"/>
        <end position="952"/>
    </location>
</feature>
<sequence length="2532" mass="278364">MAASSAAAAAPTNPISLPTDSISEECKDDDALTSTLHTCANDPDFAVICAFLQKFAKDLGLSLPNFKHLQEWLTNNNEVPELRDLHIKLLRKTRKTVHEKSWESALSKCCFGYSVQDAWEIERFGYKNSSLKVKLRIFRELLESQFERNAKFRAHILTLNADTLRSEPIGRDRLGHAYWLTQDAHCNLRIYQEHLDEEIWQVVATNRDEFVNLISRLRGNEVVLPSKDIGEADEDTSSSNSCPPKPPPPEQKEEEDEEEVGDEPVKTVPNLKIKLRSPDQEDQKSKKVKPLLISQAKLSSSASPAPTKKRSIEDVDSSPTASQEEQQKKHRPTLLDTKRIKKPSRYESTNDEIEEESGEEDEEEEDEEDSELDEGEEEEDVDSAAADIEEDDDEEDTGEPIEDPTIVVQGQGSGLDCEAIPYNFIGNLDYGDDLEIGEAIADPMLHVIGQGWGTDCLVGNGKNEASVEETSTHTSEPKATFFFGEPGCLKLSPMKQTSKPEVKRSIFDSLSEEKTNGESEKCIENTPPRNGSELTKTLGDSEDTASAGAATLEETNICQEAKVNIISDDQIKKKESELVAKRNIQDSTISVIEKNEEISKGRTEKHRISEKMQAIGASTSQSLHFEDNGKSREVDGKSRTSGAGEEISKPSTLLNRKRRLNDSQSALRNSTSESEVQEEEQQDDDPTLDDLDVGVAPSVVSEKLKRNNEQDIQEEVEDPLAMSVKDSLPSVKDQSPVPEGCARRSGRRGGAAVIHSELPQPKRTRGGARDKMQPEVNAELKQESEDDEKIAGKIKSEAKDDPAPEIPENRKKPEEKPIKEKPNEEPKPKVGRGRGPRKKREVDTTNIIESNDSETPVRQSRRIAQQKIKEEAERRKQEEVALRSMKQELKKKKKAEKEADPTVLEPSGEESESEASEAEEEARNKKKKKCPGKDGWSSDSEEQPESEEEEEEPPHYETDPGSPLFRSDHEFSPESELEDESQVVPMKRARTVRKENADDLEEDAEEACQKCGKSDHPEWILLCDTPTCNKGYHCSCLSPVLFYIPEGDWHCPPCQQEQLIAALERQLEQYDTLVAQKQQERILAEEQAERERQELEAATLAAKDENFKSEKEEDEDDRDDMSVGKVEKVKRRRGDGRINRRAAKRGTRRRRGNESDSSHGKSLRSGSRSGSGSESSSDNSTSFSDSDDEPIYKLRKRRQINVSYRLNEYDDLINSALKKEMDEVAGAGNLGRGKDISTIIEADKEKARRDDLPTEGEVENKEDGEKEKHKSKSSGSSPSSSEDEVPLKRSNKFKQPPAKKKARKLTTLDVSSEEDNGSDEDFKTSSYSDEDTSQSASGDSDSSLEVYRRPGRGKKQRKAARRAARERRKDRKFVVEESDESEDEDQKRRITKSKKKKDDSDYTETETEDDDDNELSDNVDSADLCDDTTSESEDGAWNPSSKKKKTVAAKKSNSSGGIARKSPKLKKLATQAGKKVKRLEYSDDDISESDLGEDDDDDDEDEAGAPLSGKGSGKQPRSQPLKPSASSTLPGKGKGKGKAKKKKPMSSEEEDGAASDDRTRTRGRRYAYIEDDDDSSDGGIKPGVHRPDTPPEERQKFIQRQEEIKRMLAEKNAEGAKIAATPRLTPLKSGVTASEKRTPGKAAGSDSLSTVPLSVIRQAKVLDIDYLQRKGETIGDLDDVDESELDDAELPDDLPEDMEDAIARMVEEEEQFSAAVAARELPGAEEVLRTTPSKTKQTSRVIPESPAQNSAPSTSGLQEPHRKRLPMPTMHPPLLRHQFPISAGPSHSPASLVPPHAAHGMHPMLQRHLSQTVPPPQAMHLLQNALSAPLGQPLGCGNYGSGPNSTQHLPLVMSMPSAAAAAAHLMQSAVASATARPFETASGNPAPDPKPRGRRKKVTPLRDQLQKQQTAAAVTAATSTTPGSAPSDKEKAQPLFKPHDDAAPSAPASQASVITRMPSHLPPAHGRSHGPPGGVYPSSAELARFYGQVANQQPIPAVPGSRSPSSTSGPPRHLLRPQMPAGLPPPHASLRPTYGPPPPLRGSGPPTSTPSTTSNSRPGYLHGAEHHGGPSGSPMGGIFNSGPPPARHASPHLNPYRAPPIYGNPNYSPRLGGAPGTGGMRPGAVDYVTGPRGYSPYGYYPPPLSTPSAHAATSSVIVSAPHTLTPTNHSVSTLTHGKTPQPTPTQSSGPPPAAAPPPTITSETSSHKPPMASVITSKKLTTLEAYPIRKSPNAVVAEVSGPAEPARSPAPIAEEDSGSAHDTRAPPSATGTAVVGEFSGLARCTGSPTPRELGLSKLELEQEQSKLMREQEPSKLELELEQEPSKLELELEQEQSKLELEQELSKLERAQEPECPGREVNTQELAQEQSKLERAQEQSRPELVQEHNKLGREQGCPEQEADTPKRVLVREPSKLELELEQEQSKQELAQERSKRELEPVLECPGREASTQELAQEQSKLELQPEQNKRGLELECLEQEADTPKQARVPERSRLGLGLERSKQEQSTQELEPARRSPPERVADKPELEPRGC</sequence>
<dbReference type="SUPFAM" id="SSF57903">
    <property type="entry name" value="FYVE/PHD zinc finger"/>
    <property type="match status" value="1"/>
</dbReference>
<dbReference type="InterPro" id="IPR001965">
    <property type="entry name" value="Znf_PHD"/>
</dbReference>
<dbReference type="Proteomes" id="UP000001292">
    <property type="component" value="Unassembled WGS sequence"/>
</dbReference>
<dbReference type="CDD" id="cd15543">
    <property type="entry name" value="PHD_RSF1"/>
    <property type="match status" value="1"/>
</dbReference>
<feature type="compositionally biased region" description="Basic and acidic residues" evidence="7">
    <location>
        <begin position="2511"/>
        <end position="2532"/>
    </location>
</feature>
<evidence type="ECO:0000256" key="3">
    <source>
        <dbReference type="ARBA" id="ARBA00022771"/>
    </source>
</evidence>
<dbReference type="GO" id="GO:0031213">
    <property type="term" value="C:RSF complex"/>
    <property type="evidence" value="ECO:0007669"/>
    <property type="project" value="EnsemblMetazoa"/>
</dbReference>
<feature type="region of interest" description="Disordered" evidence="7">
    <location>
        <begin position="2237"/>
        <end position="2270"/>
    </location>
</feature>
<dbReference type="InterPro" id="IPR028938">
    <property type="entry name" value="Rsf1-like"/>
</dbReference>
<feature type="compositionally biased region" description="Acidic residues" evidence="7">
    <location>
        <begin position="907"/>
        <end position="920"/>
    </location>
</feature>
<dbReference type="Gene3D" id="3.30.40.10">
    <property type="entry name" value="Zinc/RING finger domain, C3HC4 (zinc finger)"/>
    <property type="match status" value="1"/>
</dbReference>
<feature type="compositionally biased region" description="Polar residues" evidence="7">
    <location>
        <begin position="2360"/>
        <end position="2369"/>
    </location>
</feature>
<feature type="compositionally biased region" description="Basic and acidic residues" evidence="7">
    <location>
        <begin position="276"/>
        <end position="285"/>
    </location>
</feature>
<feature type="compositionally biased region" description="Basic and acidic residues" evidence="7">
    <location>
        <begin position="513"/>
        <end position="523"/>
    </location>
</feature>
<dbReference type="PANTHER" id="PTHR14296:SF16">
    <property type="entry name" value="REMODELING AND SPACING FACTOR 1"/>
    <property type="match status" value="1"/>
</dbReference>
<evidence type="ECO:0000313" key="11">
    <source>
        <dbReference type="Proteomes" id="UP000001292"/>
    </source>
</evidence>
<organism evidence="11">
    <name type="scientific">Drosophila sechellia</name>
    <name type="common">Fruit fly</name>
    <dbReference type="NCBI Taxonomy" id="7238"/>
    <lineage>
        <taxon>Eukaryota</taxon>
        <taxon>Metazoa</taxon>
        <taxon>Ecdysozoa</taxon>
        <taxon>Arthropoda</taxon>
        <taxon>Hexapoda</taxon>
        <taxon>Insecta</taxon>
        <taxon>Pterygota</taxon>
        <taxon>Neoptera</taxon>
        <taxon>Endopterygota</taxon>
        <taxon>Diptera</taxon>
        <taxon>Brachycera</taxon>
        <taxon>Muscomorpha</taxon>
        <taxon>Ephydroidea</taxon>
        <taxon>Drosophilidae</taxon>
        <taxon>Drosophila</taxon>
        <taxon>Sophophora</taxon>
    </lineage>
</organism>
<feature type="domain" description="PHD-type" evidence="8">
    <location>
        <begin position="1005"/>
        <end position="1057"/>
    </location>
</feature>
<feature type="compositionally biased region" description="Low complexity" evidence="7">
    <location>
        <begin position="2041"/>
        <end position="2059"/>
    </location>
</feature>
<feature type="compositionally biased region" description="Polar residues" evidence="7">
    <location>
        <begin position="2163"/>
        <end position="2178"/>
    </location>
</feature>
<dbReference type="InterPro" id="IPR019786">
    <property type="entry name" value="Zinc_finger_PHD-type_CS"/>
</dbReference>
<dbReference type="InterPro" id="IPR018501">
    <property type="entry name" value="DDT_dom"/>
</dbReference>
<dbReference type="PROSITE" id="PS01359">
    <property type="entry name" value="ZF_PHD_1"/>
    <property type="match status" value="1"/>
</dbReference>
<feature type="compositionally biased region" description="Low complexity" evidence="7">
    <location>
        <begin position="1333"/>
        <end position="1343"/>
    </location>
</feature>
<evidence type="ECO:0000256" key="7">
    <source>
        <dbReference type="SAM" id="MobiDB-lite"/>
    </source>
</evidence>
<dbReference type="STRING" id="7238.B4IFM6"/>
<feature type="region of interest" description="Disordered" evidence="7">
    <location>
        <begin position="1723"/>
        <end position="1798"/>
    </location>
</feature>
<dbReference type="InterPro" id="IPR019787">
    <property type="entry name" value="Znf_PHD-finger"/>
</dbReference>
<evidence type="ECO:0000256" key="6">
    <source>
        <dbReference type="PROSITE-ProRule" id="PRU00146"/>
    </source>
</evidence>
<feature type="region of interest" description="Disordered" evidence="7">
    <location>
        <begin position="2340"/>
        <end position="2532"/>
    </location>
</feature>
<feature type="compositionally biased region" description="Basic and acidic residues" evidence="7">
    <location>
        <begin position="1241"/>
        <end position="1268"/>
    </location>
</feature>
<keyword evidence="11" id="KW-1185">Reference proteome</keyword>
<feature type="compositionally biased region" description="Basic and acidic residues" evidence="7">
    <location>
        <begin position="867"/>
        <end position="888"/>
    </location>
</feature>
<protein>
    <submittedName>
        <fullName evidence="10">GM23401</fullName>
    </submittedName>
</protein>
<feature type="region of interest" description="Disordered" evidence="7">
    <location>
        <begin position="2163"/>
        <end position="2213"/>
    </location>
</feature>
<dbReference type="PhylomeDB" id="B4IFM6"/>
<feature type="region of interest" description="Disordered" evidence="7">
    <location>
        <begin position="2302"/>
        <end position="2326"/>
    </location>
</feature>
<evidence type="ECO:0000256" key="2">
    <source>
        <dbReference type="ARBA" id="ARBA00022723"/>
    </source>
</evidence>
<feature type="domain" description="DDT" evidence="9">
    <location>
        <begin position="39"/>
        <end position="99"/>
    </location>
</feature>
<name>B4IFM6_DROSE</name>
<reference evidence="10 11" key="1">
    <citation type="journal article" date="2007" name="Nature">
        <title>Evolution of genes and genomes on the Drosophila phylogeny.</title>
        <authorList>
            <consortium name="Drosophila 12 Genomes Consortium"/>
            <person name="Clark A.G."/>
            <person name="Eisen M.B."/>
            <person name="Smith D.R."/>
            <person name="Bergman C.M."/>
            <person name="Oliver B."/>
            <person name="Markow T.A."/>
            <person name="Kaufman T.C."/>
            <person name="Kellis M."/>
            <person name="Gelbart W."/>
            <person name="Iyer V.N."/>
            <person name="Pollard D.A."/>
            <person name="Sackton T.B."/>
            <person name="Larracuente A.M."/>
            <person name="Singh N.D."/>
            <person name="Abad J.P."/>
            <person name="Abt D.N."/>
            <person name="Adryan B."/>
            <person name="Aguade M."/>
            <person name="Akashi H."/>
            <person name="Anderson W.W."/>
            <person name="Aquadro C.F."/>
            <person name="Ardell D.H."/>
            <person name="Arguello R."/>
            <person name="Artieri C.G."/>
            <person name="Barbash D.A."/>
            <person name="Barker D."/>
            <person name="Barsanti P."/>
            <person name="Batterham P."/>
            <person name="Batzoglou S."/>
            <person name="Begun D."/>
            <person name="Bhutkar A."/>
            <person name="Blanco E."/>
            <person name="Bosak S.A."/>
            <person name="Bradley R.K."/>
            <person name="Brand A.D."/>
            <person name="Brent M.R."/>
            <person name="Brooks A.N."/>
            <person name="Brown R.H."/>
            <person name="Butlin R.K."/>
            <person name="Caggese C."/>
            <person name="Calvi B.R."/>
            <person name="Bernardo de Carvalho A."/>
            <person name="Caspi A."/>
            <person name="Castrezana S."/>
            <person name="Celniker S.E."/>
            <person name="Chang J.L."/>
            <person name="Chapple C."/>
            <person name="Chatterji S."/>
            <person name="Chinwalla A."/>
            <person name="Civetta A."/>
            <person name="Clifton S.W."/>
            <person name="Comeron J.M."/>
            <person name="Costello J.C."/>
            <person name="Coyne J.A."/>
            <person name="Daub J."/>
            <person name="David R.G."/>
            <person name="Delcher A.L."/>
            <person name="Delehaunty K."/>
            <person name="Do C.B."/>
            <person name="Ebling H."/>
            <person name="Edwards K."/>
            <person name="Eickbush T."/>
            <person name="Evans J.D."/>
            <person name="Filipski A."/>
            <person name="Findeiss S."/>
            <person name="Freyhult E."/>
            <person name="Fulton L."/>
            <person name="Fulton R."/>
            <person name="Garcia A.C."/>
            <person name="Gardiner A."/>
            <person name="Garfield D.A."/>
            <person name="Garvin B.E."/>
            <person name="Gibson G."/>
            <person name="Gilbert D."/>
            <person name="Gnerre S."/>
            <person name="Godfrey J."/>
            <person name="Good R."/>
            <person name="Gotea V."/>
            <person name="Gravely B."/>
            <person name="Greenberg A.J."/>
            <person name="Griffiths-Jones S."/>
            <person name="Gross S."/>
            <person name="Guigo R."/>
            <person name="Gustafson E.A."/>
            <person name="Haerty W."/>
            <person name="Hahn M.W."/>
            <person name="Halligan D.L."/>
            <person name="Halpern A.L."/>
            <person name="Halter G.M."/>
            <person name="Han M.V."/>
            <person name="Heger A."/>
            <person name="Hillier L."/>
            <person name="Hinrichs A.S."/>
            <person name="Holmes I."/>
            <person name="Hoskins R.A."/>
            <person name="Hubisz M.J."/>
            <person name="Hultmark D."/>
            <person name="Huntley M.A."/>
            <person name="Jaffe D.B."/>
            <person name="Jagadeeshan S."/>
            <person name="Jeck W.R."/>
            <person name="Johnson J."/>
            <person name="Jones C.D."/>
            <person name="Jordan W.C."/>
            <person name="Karpen G.H."/>
            <person name="Kataoka E."/>
            <person name="Keightley P.D."/>
            <person name="Kheradpour P."/>
            <person name="Kirkness E.F."/>
            <person name="Koerich L.B."/>
            <person name="Kristiansen K."/>
            <person name="Kudrna D."/>
            <person name="Kulathinal R.J."/>
            <person name="Kumar S."/>
            <person name="Kwok R."/>
            <person name="Lander E."/>
            <person name="Langley C.H."/>
            <person name="Lapoint R."/>
            <person name="Lazzaro B.P."/>
            <person name="Lee S.J."/>
            <person name="Levesque L."/>
            <person name="Li R."/>
            <person name="Lin C.F."/>
            <person name="Lin M.F."/>
            <person name="Lindblad-Toh K."/>
            <person name="Llopart A."/>
            <person name="Long M."/>
            <person name="Low L."/>
            <person name="Lozovsky E."/>
            <person name="Lu J."/>
            <person name="Luo M."/>
            <person name="Machado C.A."/>
            <person name="Makalowski W."/>
            <person name="Marzo M."/>
            <person name="Matsuda M."/>
            <person name="Matzkin L."/>
            <person name="McAllister B."/>
            <person name="McBride C.S."/>
            <person name="McKernan B."/>
            <person name="McKernan K."/>
            <person name="Mendez-Lago M."/>
            <person name="Minx P."/>
            <person name="Mollenhauer M.U."/>
            <person name="Montooth K."/>
            <person name="Mount S.M."/>
            <person name="Mu X."/>
            <person name="Myers E."/>
            <person name="Negre B."/>
            <person name="Newfeld S."/>
            <person name="Nielsen R."/>
            <person name="Noor M.A."/>
            <person name="O'Grady P."/>
            <person name="Pachter L."/>
            <person name="Papaceit M."/>
            <person name="Parisi M.J."/>
            <person name="Parisi M."/>
            <person name="Parts L."/>
            <person name="Pedersen J.S."/>
            <person name="Pesole G."/>
            <person name="Phillippy A.M."/>
            <person name="Ponting C.P."/>
            <person name="Pop M."/>
            <person name="Porcelli D."/>
            <person name="Powell J.R."/>
            <person name="Prohaska S."/>
            <person name="Pruitt K."/>
            <person name="Puig M."/>
            <person name="Quesneville H."/>
            <person name="Ram K.R."/>
            <person name="Rand D."/>
            <person name="Rasmussen M.D."/>
            <person name="Reed L.K."/>
            <person name="Reenan R."/>
            <person name="Reily A."/>
            <person name="Remington K.A."/>
            <person name="Rieger T.T."/>
            <person name="Ritchie M.G."/>
            <person name="Robin C."/>
            <person name="Rogers Y.H."/>
            <person name="Rohde C."/>
            <person name="Rozas J."/>
            <person name="Rubenfield M.J."/>
            <person name="Ruiz A."/>
            <person name="Russo S."/>
            <person name="Salzberg S.L."/>
            <person name="Sanchez-Gracia A."/>
            <person name="Saranga D.J."/>
            <person name="Sato H."/>
            <person name="Schaeffer S.W."/>
            <person name="Schatz M.C."/>
            <person name="Schlenke T."/>
            <person name="Schwartz R."/>
            <person name="Segarra C."/>
            <person name="Singh R.S."/>
            <person name="Sirot L."/>
            <person name="Sirota M."/>
            <person name="Sisneros N.B."/>
            <person name="Smith C.D."/>
            <person name="Smith T.F."/>
            <person name="Spieth J."/>
            <person name="Stage D.E."/>
            <person name="Stark A."/>
            <person name="Stephan W."/>
            <person name="Strausberg R.L."/>
            <person name="Strempel S."/>
            <person name="Sturgill D."/>
            <person name="Sutton G."/>
            <person name="Sutton G.G."/>
            <person name="Tao W."/>
            <person name="Teichmann S."/>
            <person name="Tobari Y.N."/>
            <person name="Tomimura Y."/>
            <person name="Tsolas J.M."/>
            <person name="Valente V.L."/>
            <person name="Venter E."/>
            <person name="Venter J.C."/>
            <person name="Vicario S."/>
            <person name="Vieira F.G."/>
            <person name="Vilella A.J."/>
            <person name="Villasante A."/>
            <person name="Walenz B."/>
            <person name="Wang J."/>
            <person name="Wasserman M."/>
            <person name="Watts T."/>
            <person name="Wilson D."/>
            <person name="Wilson R.K."/>
            <person name="Wing R.A."/>
            <person name="Wolfner M.F."/>
            <person name="Wong A."/>
            <person name="Wong G.K."/>
            <person name="Wu C.I."/>
            <person name="Wu G."/>
            <person name="Yamamoto D."/>
            <person name="Yang H.P."/>
            <person name="Yang S.P."/>
            <person name="Yorke J.A."/>
            <person name="Yoshida K."/>
            <person name="Zdobnov E."/>
            <person name="Zhang P."/>
            <person name="Zhang Y."/>
            <person name="Zimin A.V."/>
            <person name="Baldwin J."/>
            <person name="Abdouelleil A."/>
            <person name="Abdulkadir J."/>
            <person name="Abebe A."/>
            <person name="Abera B."/>
            <person name="Abreu J."/>
            <person name="Acer S.C."/>
            <person name="Aftuck L."/>
            <person name="Alexander A."/>
            <person name="An P."/>
            <person name="Anderson E."/>
            <person name="Anderson S."/>
            <person name="Arachi H."/>
            <person name="Azer M."/>
            <person name="Bachantsang P."/>
            <person name="Barry A."/>
            <person name="Bayul T."/>
            <person name="Berlin A."/>
            <person name="Bessette D."/>
            <person name="Bloom T."/>
            <person name="Blye J."/>
            <person name="Boguslavskiy L."/>
            <person name="Bonnet C."/>
            <person name="Boukhgalter B."/>
            <person name="Bourzgui I."/>
            <person name="Brown A."/>
            <person name="Cahill P."/>
            <person name="Channer S."/>
            <person name="Cheshatsang Y."/>
            <person name="Chuda L."/>
            <person name="Citroen M."/>
            <person name="Collymore A."/>
            <person name="Cooke P."/>
            <person name="Costello M."/>
            <person name="D'Aco K."/>
            <person name="Daza R."/>
            <person name="De Haan G."/>
            <person name="DeGray S."/>
            <person name="DeMaso C."/>
            <person name="Dhargay N."/>
            <person name="Dooley K."/>
            <person name="Dooley E."/>
            <person name="Doricent M."/>
            <person name="Dorje P."/>
            <person name="Dorjee K."/>
            <person name="Dupes A."/>
            <person name="Elong R."/>
            <person name="Falk J."/>
            <person name="Farina A."/>
            <person name="Faro S."/>
            <person name="Ferguson D."/>
            <person name="Fisher S."/>
            <person name="Foley C.D."/>
            <person name="Franke A."/>
            <person name="Friedrich D."/>
            <person name="Gadbois L."/>
            <person name="Gearin G."/>
            <person name="Gearin C.R."/>
            <person name="Giannoukos G."/>
            <person name="Goode T."/>
            <person name="Graham J."/>
            <person name="Grandbois E."/>
            <person name="Grewal S."/>
            <person name="Gyaltsen K."/>
            <person name="Hafez N."/>
            <person name="Hagos B."/>
            <person name="Hall J."/>
            <person name="Henson C."/>
            <person name="Hollinger A."/>
            <person name="Honan T."/>
            <person name="Huard M.D."/>
            <person name="Hughes L."/>
            <person name="Hurhula B."/>
            <person name="Husby M.E."/>
            <person name="Kamat A."/>
            <person name="Kanga B."/>
            <person name="Kashin S."/>
            <person name="Khazanovich D."/>
            <person name="Kisner P."/>
            <person name="Lance K."/>
            <person name="Lara M."/>
            <person name="Lee W."/>
            <person name="Lennon N."/>
            <person name="Letendre F."/>
            <person name="LeVine R."/>
            <person name="Lipovsky A."/>
            <person name="Liu X."/>
            <person name="Liu J."/>
            <person name="Liu S."/>
            <person name="Lokyitsang T."/>
            <person name="Lokyitsang Y."/>
            <person name="Lubonja R."/>
            <person name="Lui A."/>
            <person name="MacDonald P."/>
            <person name="Magnisalis V."/>
            <person name="Maru K."/>
            <person name="Matthews C."/>
            <person name="McCusker W."/>
            <person name="McDonough S."/>
            <person name="Mehta T."/>
            <person name="Meldrim J."/>
            <person name="Meneus L."/>
            <person name="Mihai O."/>
            <person name="Mihalev A."/>
            <person name="Mihova T."/>
            <person name="Mittelman R."/>
            <person name="Mlenga V."/>
            <person name="Montmayeur A."/>
            <person name="Mulrain L."/>
            <person name="Navidi A."/>
            <person name="Naylor J."/>
            <person name="Negash T."/>
            <person name="Nguyen T."/>
            <person name="Nguyen N."/>
            <person name="Nicol R."/>
            <person name="Norbu C."/>
            <person name="Norbu N."/>
            <person name="Novod N."/>
            <person name="O'Neill B."/>
            <person name="Osman S."/>
            <person name="Markiewicz E."/>
            <person name="Oyono O.L."/>
            <person name="Patti C."/>
            <person name="Phunkhang P."/>
            <person name="Pierre F."/>
            <person name="Priest M."/>
            <person name="Raghuraman S."/>
            <person name="Rege F."/>
            <person name="Reyes R."/>
            <person name="Rise C."/>
            <person name="Rogov P."/>
            <person name="Ross K."/>
            <person name="Ryan E."/>
            <person name="Settipalli S."/>
            <person name="Shea T."/>
            <person name="Sherpa N."/>
            <person name="Shi L."/>
            <person name="Shih D."/>
            <person name="Sparrow T."/>
            <person name="Spaulding J."/>
            <person name="Stalker J."/>
            <person name="Stange-Thomann N."/>
            <person name="Stavropoulos S."/>
            <person name="Stone C."/>
            <person name="Strader C."/>
            <person name="Tesfaye S."/>
            <person name="Thomson T."/>
            <person name="Thoulutsang Y."/>
            <person name="Thoulutsang D."/>
            <person name="Topham K."/>
            <person name="Topping I."/>
            <person name="Tsamla T."/>
            <person name="Vassiliev H."/>
            <person name="Vo A."/>
            <person name="Wangchuk T."/>
            <person name="Wangdi T."/>
            <person name="Weiand M."/>
            <person name="Wilkinson J."/>
            <person name="Wilson A."/>
            <person name="Yadav S."/>
            <person name="Young G."/>
            <person name="Yu Q."/>
            <person name="Zembek L."/>
            <person name="Zhong D."/>
            <person name="Zimmer A."/>
            <person name="Zwirko Z."/>
            <person name="Jaffe D.B."/>
            <person name="Alvarez P."/>
            <person name="Brockman W."/>
            <person name="Butler J."/>
            <person name="Chin C."/>
            <person name="Gnerre S."/>
            <person name="Grabherr M."/>
            <person name="Kleber M."/>
            <person name="Mauceli E."/>
            <person name="MacCallum I."/>
        </authorList>
    </citation>
    <scope>NUCLEOTIDE SEQUENCE [LARGE SCALE GENOMIC DNA]</scope>
    <source>
        <strain evidence="11">Rob3c / Tucson 14021-0248.25</strain>
    </source>
</reference>
<feature type="region of interest" description="Disordered" evidence="7">
    <location>
        <begin position="1613"/>
        <end position="1648"/>
    </location>
</feature>
<feature type="compositionally biased region" description="Pro residues" evidence="7">
    <location>
        <begin position="2189"/>
        <end position="2199"/>
    </location>
</feature>
<feature type="compositionally biased region" description="Acidic residues" evidence="7">
    <location>
        <begin position="675"/>
        <end position="692"/>
    </location>
</feature>
<feature type="compositionally biased region" description="Basic residues" evidence="7">
    <location>
        <begin position="1533"/>
        <end position="1544"/>
    </location>
</feature>
<feature type="compositionally biased region" description="Low complexity" evidence="7">
    <location>
        <begin position="1910"/>
        <end position="1921"/>
    </location>
</feature>
<feature type="compositionally biased region" description="Basic and acidic residues" evidence="7">
    <location>
        <begin position="1927"/>
        <end position="1942"/>
    </location>
</feature>
<dbReference type="GO" id="GO:0000791">
    <property type="term" value="C:euchromatin"/>
    <property type="evidence" value="ECO:0007669"/>
    <property type="project" value="EnsemblMetazoa"/>
</dbReference>
<feature type="compositionally biased region" description="Basic and acidic residues" evidence="7">
    <location>
        <begin position="1102"/>
        <end position="1111"/>
    </location>
</feature>
<feature type="compositionally biased region" description="Basic residues" evidence="7">
    <location>
        <begin position="1349"/>
        <end position="1371"/>
    </location>
</feature>
<evidence type="ECO:0000313" key="10">
    <source>
        <dbReference type="EMBL" id="EDW46448.1"/>
    </source>
</evidence>
<feature type="region of interest" description="Disordered" evidence="7">
    <location>
        <begin position="1993"/>
        <end position="2101"/>
    </location>
</feature>
<feature type="region of interest" description="Disordered" evidence="7">
    <location>
        <begin position="1225"/>
        <end position="1595"/>
    </location>
</feature>
<feature type="compositionally biased region" description="Basic and acidic residues" evidence="7">
    <location>
        <begin position="2370"/>
        <end position="2392"/>
    </location>
</feature>
<feature type="region of interest" description="Disordered" evidence="7">
    <location>
        <begin position="1"/>
        <end position="21"/>
    </location>
</feature>
<feature type="compositionally biased region" description="Basic and acidic residues" evidence="7">
    <location>
        <begin position="2402"/>
        <end position="2438"/>
    </location>
</feature>
<feature type="compositionally biased region" description="Low complexity" evidence="7">
    <location>
        <begin position="1"/>
        <end position="10"/>
    </location>
</feature>
<evidence type="ECO:0000259" key="9">
    <source>
        <dbReference type="PROSITE" id="PS50827"/>
    </source>
</evidence>
<feature type="compositionally biased region" description="Low complexity" evidence="7">
    <location>
        <begin position="1999"/>
        <end position="2012"/>
    </location>
</feature>
<evidence type="ECO:0000259" key="8">
    <source>
        <dbReference type="PROSITE" id="PS50016"/>
    </source>
</evidence>
<feature type="compositionally biased region" description="Basic residues" evidence="7">
    <location>
        <begin position="1289"/>
        <end position="1304"/>
    </location>
</feature>
<proteinExistence type="predicted"/>
<feature type="compositionally biased region" description="Basic residues" evidence="7">
    <location>
        <begin position="1128"/>
        <end position="1151"/>
    </location>
</feature>
<keyword evidence="5" id="KW-0539">Nucleus</keyword>
<evidence type="ECO:0000256" key="1">
    <source>
        <dbReference type="ARBA" id="ARBA00004123"/>
    </source>
</evidence>
<feature type="compositionally biased region" description="Acidic residues" evidence="7">
    <location>
        <begin position="252"/>
        <end position="262"/>
    </location>
</feature>
<feature type="compositionally biased region" description="Acidic residues" evidence="7">
    <location>
        <begin position="1423"/>
        <end position="1434"/>
    </location>
</feature>
<feature type="region of interest" description="Disordered" evidence="7">
    <location>
        <begin position="594"/>
        <end position="1002"/>
    </location>
</feature>
<feature type="region of interest" description="Disordered" evidence="7">
    <location>
        <begin position="1675"/>
        <end position="1694"/>
    </location>
</feature>
<feature type="compositionally biased region" description="Low complexity" evidence="7">
    <location>
        <begin position="1943"/>
        <end position="1952"/>
    </location>
</feature>
<gene>
    <name evidence="10" type="primary">Dsec\GM23401</name>
    <name evidence="10" type="ORF">Dsec_GM23401</name>
</gene>
<feature type="region of interest" description="Disordered" evidence="7">
    <location>
        <begin position="513"/>
        <end position="547"/>
    </location>
</feature>